<dbReference type="SMART" id="SM00388">
    <property type="entry name" value="HisKA"/>
    <property type="match status" value="1"/>
</dbReference>
<dbReference type="EC" id="2.7.13.3" evidence="2"/>
<dbReference type="SUPFAM" id="SSF55874">
    <property type="entry name" value="ATPase domain of HSP90 chaperone/DNA topoisomerase II/histidine kinase"/>
    <property type="match status" value="1"/>
</dbReference>
<dbReference type="PROSITE" id="PS50112">
    <property type="entry name" value="PAS"/>
    <property type="match status" value="1"/>
</dbReference>
<dbReference type="EMBL" id="CYSB01000040">
    <property type="protein sequence ID" value="CUH69637.1"/>
    <property type="molecule type" value="Genomic_DNA"/>
</dbReference>
<dbReference type="SUPFAM" id="SSF47384">
    <property type="entry name" value="Homodimeric domain of signal transducing histidine kinase"/>
    <property type="match status" value="1"/>
</dbReference>
<dbReference type="Gene3D" id="3.30.565.10">
    <property type="entry name" value="Histidine kinase-like ATPase, C-terminal domain"/>
    <property type="match status" value="1"/>
</dbReference>
<keyword evidence="11" id="KW-0808">Transferase</keyword>
<dbReference type="InterPro" id="IPR001789">
    <property type="entry name" value="Sig_transdc_resp-reg_receiver"/>
</dbReference>
<dbReference type="GO" id="GO:0000155">
    <property type="term" value="F:phosphorelay sensor kinase activity"/>
    <property type="evidence" value="ECO:0007669"/>
    <property type="project" value="InterPro"/>
</dbReference>
<dbReference type="Pfam" id="PF00512">
    <property type="entry name" value="HisKA"/>
    <property type="match status" value="1"/>
</dbReference>
<dbReference type="Gene3D" id="3.30.450.20">
    <property type="entry name" value="PAS domain"/>
    <property type="match status" value="1"/>
</dbReference>
<keyword evidence="6" id="KW-1133">Transmembrane helix</keyword>
<dbReference type="SUPFAM" id="SSF55785">
    <property type="entry name" value="PYP-like sensor domain (PAS domain)"/>
    <property type="match status" value="1"/>
</dbReference>
<evidence type="ECO:0000259" key="9">
    <source>
        <dbReference type="PROSITE" id="PS50112"/>
    </source>
</evidence>
<sequence>MSIEPNTNRSEKQQTLLSRLLGRTPASEPHFTEAELYATRSSGVIRLIGNPLLLAVLAVISFVLMTFLTSQVVKDVRQLRESTIEDIEWSLNEAEVEFVSYQYALRQALHGSSKSFVTLRREFDILQNRIDDLRLGALYEPLRAVTGFEDAINEVARHLEFSLPALRSPDQILAASLVRMEEHAISMAPHMRAMAAAGQANLDVLLDRHQLALSTTLKVMGGFGFLLMSSLGLLAFYFNRLRRQSEARRRSLIAAGKRTRAVLSSSLDAVIVCDATGVIQEFNKAAVETFGYSREEALGQTVGALLVPAEQLDAHNRGMNRVKHGGGFHMVGKGRVRMEAKRADGSLFPIEMALQKSESQGQRLYIAFARDISYRVRAERELIEARDQARAGEKAKSRFLAVMSHEIRTPMNGMLGNMSLLRETALTSEQEGYLGKMETSGELLLSHVNDVLDIARYEDGKPVVRYRPTRLREVIDSAVDSMRASAEERGNSLTLIYSGPKRGWVHSDPGRIQQILLNLLSNAIKFTDNGSIIVDARCKTGSDQVEIHVKDDGIGIAEPDLDRVFEDFFTQDDSFARKTEGTGLGLGIVRRIADAMGGDISVTSTLGEGATFSLRLPIPASEPPEDAEPPAAKMADAVEQNTTDMLKVLVVEDNQINRDVVRAMLTREGHIVEEAHDGQSGVEKASEKEFDLILMDISMPVLDGREATRKIRAGKGASAKSPIVALTAHVLPENVSEFLGLGMQDVLPKPLLRPDLQRIIRDHAQAANRDSCPTSIRVNQMRQFVDMGVNKALRESVGEAYDMLLAQMSTELQELLTWLQSGPQALDEVGERCHKYASSAAVFGALPLQKLLIDLEHAAKGGDEVEVARRLEGLPEMMHDSLGQLQGLRPTELRV</sequence>
<dbReference type="AlphaFoldDB" id="A0A0P1FVL4"/>
<dbReference type="InterPro" id="IPR000014">
    <property type="entry name" value="PAS"/>
</dbReference>
<evidence type="ECO:0000259" key="7">
    <source>
        <dbReference type="PROSITE" id="PS50109"/>
    </source>
</evidence>
<dbReference type="Proteomes" id="UP000051086">
    <property type="component" value="Unassembled WGS sequence"/>
</dbReference>
<dbReference type="InterPro" id="IPR003594">
    <property type="entry name" value="HATPase_dom"/>
</dbReference>
<reference evidence="10 12" key="2">
    <citation type="submission" date="2015-09" db="EMBL/GenBank/DDBJ databases">
        <authorList>
            <person name="Rodrigo-Torres L."/>
            <person name="Arahal D.R."/>
        </authorList>
    </citation>
    <scope>NUCLEOTIDE SEQUENCE [LARGE SCALE GENOMIC DNA]</scope>
    <source>
        <strain evidence="10 12">CECT 5118</strain>
    </source>
</reference>
<feature type="domain" description="Histidine kinase" evidence="7">
    <location>
        <begin position="402"/>
        <end position="620"/>
    </location>
</feature>
<comment type="catalytic activity">
    <reaction evidence="1">
        <text>ATP + protein L-histidine = ADP + protein N-phospho-L-histidine.</text>
        <dbReference type="EC" id="2.7.13.3"/>
    </reaction>
</comment>
<keyword evidence="3 5" id="KW-0597">Phosphoprotein</keyword>
<evidence type="ECO:0000256" key="5">
    <source>
        <dbReference type="PROSITE-ProRule" id="PRU00169"/>
    </source>
</evidence>
<dbReference type="SMART" id="SM00448">
    <property type="entry name" value="REC"/>
    <property type="match status" value="1"/>
</dbReference>
<dbReference type="EMBL" id="CYSC01000035">
    <property type="protein sequence ID" value="CUH73040.1"/>
    <property type="molecule type" value="Genomic_DNA"/>
</dbReference>
<dbReference type="InterPro" id="IPR013767">
    <property type="entry name" value="PAS_fold"/>
</dbReference>
<proteinExistence type="predicted"/>
<dbReference type="PROSITE" id="PS50110">
    <property type="entry name" value="RESPONSE_REGULATORY"/>
    <property type="match status" value="1"/>
</dbReference>
<dbReference type="Pfam" id="PF00072">
    <property type="entry name" value="Response_reg"/>
    <property type="match status" value="1"/>
</dbReference>
<dbReference type="PROSITE" id="PS50109">
    <property type="entry name" value="HIS_KIN"/>
    <property type="match status" value="1"/>
</dbReference>
<dbReference type="RefSeq" id="WP_058244197.1">
    <property type="nucleotide sequence ID" value="NZ_CYSB01000040.1"/>
</dbReference>
<dbReference type="Pfam" id="PF01627">
    <property type="entry name" value="Hpt"/>
    <property type="match status" value="1"/>
</dbReference>
<dbReference type="Gene3D" id="3.40.50.2300">
    <property type="match status" value="1"/>
</dbReference>
<dbReference type="InterPro" id="IPR036890">
    <property type="entry name" value="HATPase_C_sf"/>
</dbReference>
<evidence type="ECO:0000259" key="8">
    <source>
        <dbReference type="PROSITE" id="PS50110"/>
    </source>
</evidence>
<feature type="modified residue" description="4-aspartylphosphate" evidence="5">
    <location>
        <position position="696"/>
    </location>
</feature>
<dbReference type="SUPFAM" id="SSF47226">
    <property type="entry name" value="Histidine-containing phosphotransfer domain, HPT domain"/>
    <property type="match status" value="1"/>
</dbReference>
<feature type="transmembrane region" description="Helical" evidence="6">
    <location>
        <begin position="52"/>
        <end position="73"/>
    </location>
</feature>
<evidence type="ECO:0000313" key="13">
    <source>
        <dbReference type="Proteomes" id="UP000051887"/>
    </source>
</evidence>
<dbReference type="InterPro" id="IPR036097">
    <property type="entry name" value="HisK_dim/P_sf"/>
</dbReference>
<dbReference type="Pfam" id="PF02518">
    <property type="entry name" value="HATPase_c"/>
    <property type="match status" value="1"/>
</dbReference>
<dbReference type="NCBIfam" id="TIGR00229">
    <property type="entry name" value="sensory_box"/>
    <property type="match status" value="1"/>
</dbReference>
<gene>
    <name evidence="11" type="primary">arcB_1</name>
    <name evidence="10" type="ORF">TL5118_03606</name>
    <name evidence="11" type="ORF">TL5120_02846</name>
</gene>
<dbReference type="SUPFAM" id="SSF52172">
    <property type="entry name" value="CheY-like"/>
    <property type="match status" value="1"/>
</dbReference>
<evidence type="ECO:0000256" key="1">
    <source>
        <dbReference type="ARBA" id="ARBA00000085"/>
    </source>
</evidence>
<evidence type="ECO:0000256" key="2">
    <source>
        <dbReference type="ARBA" id="ARBA00012438"/>
    </source>
</evidence>
<dbReference type="InterPro" id="IPR003661">
    <property type="entry name" value="HisK_dim/P_dom"/>
</dbReference>
<dbReference type="InterPro" id="IPR008207">
    <property type="entry name" value="Sig_transdc_His_kin_Hpt_dom"/>
</dbReference>
<evidence type="ECO:0000313" key="12">
    <source>
        <dbReference type="Proteomes" id="UP000051086"/>
    </source>
</evidence>
<protein>
    <recommendedName>
        <fullName evidence="2">histidine kinase</fullName>
        <ecNumber evidence="2">2.7.13.3</ecNumber>
    </recommendedName>
</protein>
<evidence type="ECO:0000256" key="6">
    <source>
        <dbReference type="SAM" id="Phobius"/>
    </source>
</evidence>
<dbReference type="FunFam" id="3.30.565.10:FF:000010">
    <property type="entry name" value="Sensor histidine kinase RcsC"/>
    <property type="match status" value="1"/>
</dbReference>
<dbReference type="PANTHER" id="PTHR45339:SF5">
    <property type="entry name" value="HISTIDINE KINASE"/>
    <property type="match status" value="1"/>
</dbReference>
<reference evidence="11 13" key="1">
    <citation type="submission" date="2015-09" db="EMBL/GenBank/DDBJ databases">
        <authorList>
            <consortium name="Swine Surveillance"/>
        </authorList>
    </citation>
    <scope>NUCLEOTIDE SEQUENCE [LARGE SCALE GENOMIC DNA]</scope>
    <source>
        <strain evidence="11 13">5120</strain>
    </source>
</reference>
<dbReference type="SMART" id="SM00091">
    <property type="entry name" value="PAS"/>
    <property type="match status" value="1"/>
</dbReference>
<dbReference type="GO" id="GO:0006355">
    <property type="term" value="P:regulation of DNA-templated transcription"/>
    <property type="evidence" value="ECO:0007669"/>
    <property type="project" value="InterPro"/>
</dbReference>
<dbReference type="InterPro" id="IPR036641">
    <property type="entry name" value="HPT_dom_sf"/>
</dbReference>
<dbReference type="PANTHER" id="PTHR45339">
    <property type="entry name" value="HYBRID SIGNAL TRANSDUCTION HISTIDINE KINASE J"/>
    <property type="match status" value="1"/>
</dbReference>
<dbReference type="CDD" id="cd00130">
    <property type="entry name" value="PAS"/>
    <property type="match status" value="1"/>
</dbReference>
<feature type="domain" description="PAS" evidence="9">
    <location>
        <begin position="255"/>
        <end position="326"/>
    </location>
</feature>
<feature type="domain" description="Response regulatory" evidence="8">
    <location>
        <begin position="647"/>
        <end position="764"/>
    </location>
</feature>
<evidence type="ECO:0000313" key="11">
    <source>
        <dbReference type="EMBL" id="CUH73040.1"/>
    </source>
</evidence>
<organism evidence="11 13">
    <name type="scientific">Thalassovita autumnalis</name>
    <dbReference type="NCBI Taxonomy" id="2072972"/>
    <lineage>
        <taxon>Bacteria</taxon>
        <taxon>Pseudomonadati</taxon>
        <taxon>Pseudomonadota</taxon>
        <taxon>Alphaproteobacteria</taxon>
        <taxon>Rhodobacterales</taxon>
        <taxon>Roseobacteraceae</taxon>
        <taxon>Thalassovita</taxon>
    </lineage>
</organism>
<dbReference type="InterPro" id="IPR005467">
    <property type="entry name" value="His_kinase_dom"/>
</dbReference>
<dbReference type="CDD" id="cd17546">
    <property type="entry name" value="REC_hyHK_CKI1_RcsC-like"/>
    <property type="match status" value="1"/>
</dbReference>
<dbReference type="CDD" id="cd16922">
    <property type="entry name" value="HATPase_EvgS-ArcB-TorS-like"/>
    <property type="match status" value="1"/>
</dbReference>
<evidence type="ECO:0000256" key="3">
    <source>
        <dbReference type="ARBA" id="ARBA00022553"/>
    </source>
</evidence>
<dbReference type="Gene3D" id="1.20.120.160">
    <property type="entry name" value="HPT domain"/>
    <property type="match status" value="1"/>
</dbReference>
<dbReference type="PRINTS" id="PR00344">
    <property type="entry name" value="BCTRLSENSOR"/>
</dbReference>
<dbReference type="Gene3D" id="1.10.287.130">
    <property type="match status" value="1"/>
</dbReference>
<name>A0A0P1FVL4_9RHOB</name>
<keyword evidence="6" id="KW-0812">Transmembrane</keyword>
<dbReference type="Pfam" id="PF00989">
    <property type="entry name" value="PAS"/>
    <property type="match status" value="1"/>
</dbReference>
<dbReference type="InterPro" id="IPR035965">
    <property type="entry name" value="PAS-like_dom_sf"/>
</dbReference>
<accession>A0A0P1FVL4</accession>
<dbReference type="OrthoDB" id="9801651at2"/>
<dbReference type="Proteomes" id="UP000051887">
    <property type="component" value="Unassembled WGS sequence"/>
</dbReference>
<dbReference type="GO" id="GO:0005886">
    <property type="term" value="C:plasma membrane"/>
    <property type="evidence" value="ECO:0007669"/>
    <property type="project" value="UniProtKB-SubCell"/>
</dbReference>
<evidence type="ECO:0000313" key="10">
    <source>
        <dbReference type="EMBL" id="CUH69637.1"/>
    </source>
</evidence>
<dbReference type="InterPro" id="IPR011006">
    <property type="entry name" value="CheY-like_superfamily"/>
</dbReference>
<dbReference type="InterPro" id="IPR004358">
    <property type="entry name" value="Sig_transdc_His_kin-like_C"/>
</dbReference>
<keyword evidence="6" id="KW-0472">Membrane</keyword>
<dbReference type="SMART" id="SM00387">
    <property type="entry name" value="HATPase_c"/>
    <property type="match status" value="1"/>
</dbReference>
<keyword evidence="4" id="KW-0902">Two-component regulatory system</keyword>
<dbReference type="CDD" id="cd00082">
    <property type="entry name" value="HisKA"/>
    <property type="match status" value="1"/>
</dbReference>
<dbReference type="GO" id="GO:0005524">
    <property type="term" value="F:ATP binding"/>
    <property type="evidence" value="ECO:0007669"/>
    <property type="project" value="UniProtKB-KW"/>
</dbReference>
<keyword evidence="12" id="KW-1185">Reference proteome</keyword>
<evidence type="ECO:0000256" key="4">
    <source>
        <dbReference type="ARBA" id="ARBA00023012"/>
    </source>
</evidence>